<dbReference type="EMBL" id="MFKT01000027">
    <property type="protein sequence ID" value="OGG52544.1"/>
    <property type="molecule type" value="Genomic_DNA"/>
</dbReference>
<sequence>MNQRRTSLFYMANLGSEVMRLQSARGKPLDAQASLSRCMSILNEYEKTETTPSRKPEISMLRRVLADFGEGKGEFDVTEDELEDYFMPFARRFLAMH</sequence>
<evidence type="ECO:0000313" key="2">
    <source>
        <dbReference type="Proteomes" id="UP000176863"/>
    </source>
</evidence>
<dbReference type="Proteomes" id="UP000176863">
    <property type="component" value="Unassembled WGS sequence"/>
</dbReference>
<dbReference type="AlphaFoldDB" id="A0A1F6CTR9"/>
<accession>A0A1F6CTR9</accession>
<evidence type="ECO:0000313" key="1">
    <source>
        <dbReference type="EMBL" id="OGG52544.1"/>
    </source>
</evidence>
<reference evidence="1 2" key="1">
    <citation type="journal article" date="2016" name="Nat. Commun.">
        <title>Thousands of microbial genomes shed light on interconnected biogeochemical processes in an aquifer system.</title>
        <authorList>
            <person name="Anantharaman K."/>
            <person name="Brown C.T."/>
            <person name="Hug L.A."/>
            <person name="Sharon I."/>
            <person name="Castelle C.J."/>
            <person name="Probst A.J."/>
            <person name="Thomas B.C."/>
            <person name="Singh A."/>
            <person name="Wilkins M.J."/>
            <person name="Karaoz U."/>
            <person name="Brodie E.L."/>
            <person name="Williams K.H."/>
            <person name="Hubbard S.S."/>
            <person name="Banfield J.F."/>
        </authorList>
    </citation>
    <scope>NUCLEOTIDE SEQUENCE [LARGE SCALE GENOMIC DNA]</scope>
</reference>
<name>A0A1F6CTR9_9BACT</name>
<comment type="caution">
    <text evidence="1">The sequence shown here is derived from an EMBL/GenBank/DDBJ whole genome shotgun (WGS) entry which is preliminary data.</text>
</comment>
<organism evidence="1 2">
    <name type="scientific">Candidatus Kaiserbacteria bacterium RIFCSPHIGHO2_01_FULL_53_29</name>
    <dbReference type="NCBI Taxonomy" id="1798480"/>
    <lineage>
        <taxon>Bacteria</taxon>
        <taxon>Candidatus Kaiseribacteriota</taxon>
    </lineage>
</organism>
<protein>
    <submittedName>
        <fullName evidence="1">Uncharacterized protein</fullName>
    </submittedName>
</protein>
<proteinExistence type="predicted"/>
<dbReference type="STRING" id="1798480.A2851_01520"/>
<gene>
    <name evidence="1" type="ORF">A2851_01520</name>
</gene>